<evidence type="ECO:0000313" key="2">
    <source>
        <dbReference type="Proteomes" id="UP000502998"/>
    </source>
</evidence>
<organism evidence="1 2">
    <name type="scientific">Enterococcus saigonensis</name>
    <dbReference type="NCBI Taxonomy" id="1805431"/>
    <lineage>
        <taxon>Bacteria</taxon>
        <taxon>Bacillati</taxon>
        <taxon>Bacillota</taxon>
        <taxon>Bacilli</taxon>
        <taxon>Lactobacillales</taxon>
        <taxon>Enterococcaceae</taxon>
        <taxon>Enterococcus</taxon>
    </lineage>
</organism>
<accession>A0A679IHI2</accession>
<dbReference type="Proteomes" id="UP000502998">
    <property type="component" value="Chromosome"/>
</dbReference>
<evidence type="ECO:0000313" key="1">
    <source>
        <dbReference type="EMBL" id="BCA84606.1"/>
    </source>
</evidence>
<gene>
    <name evidence="1" type="ORF">EsVE80_01290</name>
</gene>
<reference evidence="1 2" key="1">
    <citation type="submission" date="2020-02" db="EMBL/GenBank/DDBJ databases">
        <title>Characterization of vanA genotype vancomycin-resistant Enterococcus saigonensis VE80.</title>
        <authorList>
            <person name="Harada T."/>
            <person name="Motooka D."/>
            <person name="Nakamura S."/>
            <person name="Yamamoto Y."/>
            <person name="Kawahara R."/>
            <person name="Kawatsu K."/>
        </authorList>
    </citation>
    <scope>NUCLEOTIDE SEQUENCE [LARGE SCALE GENOMIC DNA]</scope>
    <source>
        <strain evidence="1 2">VE80</strain>
    </source>
</reference>
<keyword evidence="2" id="KW-1185">Reference proteome</keyword>
<dbReference type="KEGG" id="esg:EsVE80_01290"/>
<protein>
    <submittedName>
        <fullName evidence="1">Uncharacterized protein</fullName>
    </submittedName>
</protein>
<sequence length="62" mass="7441">MKKQTFNEMKEQEEIKHILLEFVANRDSKSVKFICRVAHPSKMHVDTLFRQYDLSESLNGKW</sequence>
<dbReference type="EMBL" id="AP022822">
    <property type="protein sequence ID" value="BCA84606.1"/>
    <property type="molecule type" value="Genomic_DNA"/>
</dbReference>
<proteinExistence type="predicted"/>
<name>A0A679IHI2_9ENTE</name>
<dbReference type="AlphaFoldDB" id="A0A679IHI2"/>